<protein>
    <recommendedName>
        <fullName evidence="1">PspA-associated domain-containing protein</fullName>
    </recommendedName>
</protein>
<dbReference type="OrthoDB" id="5244559at2"/>
<dbReference type="Proteomes" id="UP000305546">
    <property type="component" value="Unassembled WGS sequence"/>
</dbReference>
<dbReference type="EMBL" id="VDFW01000016">
    <property type="protein sequence ID" value="TNC24143.1"/>
    <property type="molecule type" value="Genomic_DNA"/>
</dbReference>
<evidence type="ECO:0000313" key="3">
    <source>
        <dbReference type="Proteomes" id="UP000305546"/>
    </source>
</evidence>
<name>A0A5C4LYF9_9PSEU</name>
<dbReference type="RefSeq" id="WP_139098097.1">
    <property type="nucleotide sequence ID" value="NZ_VDFW01000016.1"/>
</dbReference>
<gene>
    <name evidence="2" type="ORF">FG385_18990</name>
</gene>
<sequence>MIIRILGQGQYDVAEDRIEELNTLDTELQVAVDAGDTAAFATALRALTGAVRKLGAQLPEDSLVASELVLPGEDSSLEHVRALLSDEGLIPG</sequence>
<feature type="domain" description="PspA-associated" evidence="1">
    <location>
        <begin position="1"/>
        <end position="92"/>
    </location>
</feature>
<evidence type="ECO:0000313" key="2">
    <source>
        <dbReference type="EMBL" id="TNC24143.1"/>
    </source>
</evidence>
<keyword evidence="3" id="KW-1185">Reference proteome</keyword>
<proteinExistence type="predicted"/>
<comment type="caution">
    <text evidence="2">The sequence shown here is derived from an EMBL/GenBank/DDBJ whole genome shotgun (WGS) entry which is preliminary data.</text>
</comment>
<dbReference type="InterPro" id="IPR054437">
    <property type="entry name" value="PspA-assoc_dom"/>
</dbReference>
<organism evidence="2 3">
    <name type="scientific">Amycolatopsis alkalitolerans</name>
    <dbReference type="NCBI Taxonomy" id="2547244"/>
    <lineage>
        <taxon>Bacteria</taxon>
        <taxon>Bacillati</taxon>
        <taxon>Actinomycetota</taxon>
        <taxon>Actinomycetes</taxon>
        <taxon>Pseudonocardiales</taxon>
        <taxon>Pseudonocardiaceae</taxon>
        <taxon>Amycolatopsis</taxon>
    </lineage>
</organism>
<evidence type="ECO:0000259" key="1">
    <source>
        <dbReference type="Pfam" id="PF22743"/>
    </source>
</evidence>
<dbReference type="Pfam" id="PF22743">
    <property type="entry name" value="PspAA"/>
    <property type="match status" value="1"/>
</dbReference>
<reference evidence="2 3" key="1">
    <citation type="submission" date="2019-06" db="EMBL/GenBank/DDBJ databases">
        <title>Amycolatopsis alkalitolerans sp. nov., isolated from Gastrodia elata Blume.</title>
        <authorList>
            <person name="Narsing Rao M.P."/>
            <person name="Li W.J."/>
        </authorList>
    </citation>
    <scope>NUCLEOTIDE SEQUENCE [LARGE SCALE GENOMIC DNA]</scope>
    <source>
        <strain evidence="2 3">SYSUP0005</strain>
    </source>
</reference>
<accession>A0A5C4LYF9</accession>
<dbReference type="AlphaFoldDB" id="A0A5C4LYF9"/>